<evidence type="ECO:0000256" key="3">
    <source>
        <dbReference type="ARBA" id="ARBA00022833"/>
    </source>
</evidence>
<dbReference type="SMART" id="SM00586">
    <property type="entry name" value="ZnF_DBF"/>
    <property type="match status" value="1"/>
</dbReference>
<reference evidence="6" key="2">
    <citation type="journal article" date="2023" name="Science">
        <title>Genomic signatures of disease resistance in endangered staghorn corals.</title>
        <authorList>
            <person name="Vollmer S.V."/>
            <person name="Selwyn J.D."/>
            <person name="Despard B.A."/>
            <person name="Roesel C.L."/>
        </authorList>
    </citation>
    <scope>NUCLEOTIDE SEQUENCE</scope>
    <source>
        <strain evidence="6">K2</strain>
    </source>
</reference>
<dbReference type="GO" id="GO:0003676">
    <property type="term" value="F:nucleic acid binding"/>
    <property type="evidence" value="ECO:0007669"/>
    <property type="project" value="InterPro"/>
</dbReference>
<keyword evidence="1" id="KW-0479">Metal-binding</keyword>
<sequence>MGDERTDEREFLETLFKRSGDTIFQSTPIKSRRSCAGAGTSYNESHEDSLEVFDLSRYSDSSIDSNTEDHGIEDYHEESIEVFSSNESGQEVLLGGRLAMHQEESMEVFDTSFCPDNSTENNVEKSPAEALQGSTCHAEHHEESIEVLDASYCSETNAKESLSEASQDRKSHGHANLPAQLAGKRVFVALSPSNEVYKDLKNVLSQCTWSEFLDKHVDVVIMDQRNIRDRHCLPVAANVSRVSRMIKETAGKTRSGSSSVKEIAKKWNIPIHDYRSVLLGSHSNQKEKIQQCHSKAGKVRRLKALFVKVEDRSQRYKPCFAEMKRCPFVDFRVPVPKSPFETWYKQNATVSSQGIPPLRICELCHGTYSDLDSHLTSSKHKAAANDDSLFERVDQLIARGTSLEEFVKKIKNRKTV</sequence>
<dbReference type="PROSITE" id="PS51265">
    <property type="entry name" value="ZF_DBF4"/>
    <property type="match status" value="1"/>
</dbReference>
<reference evidence="6" key="1">
    <citation type="journal article" date="2023" name="G3 (Bethesda)">
        <title>Whole genome assembly and annotation of the endangered Caribbean coral Acropora cervicornis.</title>
        <authorList>
            <person name="Selwyn J.D."/>
            <person name="Vollmer S.V."/>
        </authorList>
    </citation>
    <scope>NUCLEOTIDE SEQUENCE</scope>
    <source>
        <strain evidence="6">K2</strain>
    </source>
</reference>
<name>A0AAD9Q711_ACRCE</name>
<evidence type="ECO:0000313" key="6">
    <source>
        <dbReference type="EMBL" id="KAK2555900.1"/>
    </source>
</evidence>
<accession>A0AAD9Q711</accession>
<keyword evidence="3" id="KW-0862">Zinc</keyword>
<dbReference type="Gene3D" id="6.10.250.3410">
    <property type="entry name" value="DBF zinc finger"/>
    <property type="match status" value="1"/>
</dbReference>
<dbReference type="PANTHER" id="PTHR15375">
    <property type="entry name" value="ACTIVATOR OF S-PHASE KINASE-RELATED"/>
    <property type="match status" value="1"/>
</dbReference>
<evidence type="ECO:0000313" key="7">
    <source>
        <dbReference type="Proteomes" id="UP001249851"/>
    </source>
</evidence>
<dbReference type="EMBL" id="JARQWQ010000059">
    <property type="protein sequence ID" value="KAK2555900.1"/>
    <property type="molecule type" value="Genomic_DNA"/>
</dbReference>
<evidence type="ECO:0000256" key="4">
    <source>
        <dbReference type="PROSITE-ProRule" id="PRU00600"/>
    </source>
</evidence>
<feature type="domain" description="DBF4-type" evidence="5">
    <location>
        <begin position="354"/>
        <end position="403"/>
    </location>
</feature>
<dbReference type="InterPro" id="IPR006572">
    <property type="entry name" value="Znf_DBF"/>
</dbReference>
<evidence type="ECO:0000256" key="1">
    <source>
        <dbReference type="ARBA" id="ARBA00022723"/>
    </source>
</evidence>
<dbReference type="GO" id="GO:0010571">
    <property type="term" value="P:positive regulation of nuclear cell cycle DNA replication"/>
    <property type="evidence" value="ECO:0007669"/>
    <property type="project" value="TreeGrafter"/>
</dbReference>
<proteinExistence type="predicted"/>
<evidence type="ECO:0000256" key="2">
    <source>
        <dbReference type="ARBA" id="ARBA00022771"/>
    </source>
</evidence>
<dbReference type="Proteomes" id="UP001249851">
    <property type="component" value="Unassembled WGS sequence"/>
</dbReference>
<dbReference type="PANTHER" id="PTHR15375:SF26">
    <property type="entry name" value="PROTEIN CHIFFON"/>
    <property type="match status" value="1"/>
</dbReference>
<dbReference type="Pfam" id="PF07535">
    <property type="entry name" value="zf-DBF"/>
    <property type="match status" value="1"/>
</dbReference>
<organism evidence="6 7">
    <name type="scientific">Acropora cervicornis</name>
    <name type="common">Staghorn coral</name>
    <dbReference type="NCBI Taxonomy" id="6130"/>
    <lineage>
        <taxon>Eukaryota</taxon>
        <taxon>Metazoa</taxon>
        <taxon>Cnidaria</taxon>
        <taxon>Anthozoa</taxon>
        <taxon>Hexacorallia</taxon>
        <taxon>Scleractinia</taxon>
        <taxon>Astrocoeniina</taxon>
        <taxon>Acroporidae</taxon>
        <taxon>Acropora</taxon>
    </lineage>
</organism>
<dbReference type="InterPro" id="IPR051590">
    <property type="entry name" value="Replication_Regulatory_Kinase"/>
</dbReference>
<comment type="caution">
    <text evidence="6">The sequence shown here is derived from an EMBL/GenBank/DDBJ whole genome shotgun (WGS) entry which is preliminary data.</text>
</comment>
<dbReference type="GO" id="GO:0008270">
    <property type="term" value="F:zinc ion binding"/>
    <property type="evidence" value="ECO:0007669"/>
    <property type="project" value="UniProtKB-KW"/>
</dbReference>
<dbReference type="GO" id="GO:0031431">
    <property type="term" value="C:Dbf4-dependent protein kinase complex"/>
    <property type="evidence" value="ECO:0007669"/>
    <property type="project" value="TreeGrafter"/>
</dbReference>
<keyword evidence="7" id="KW-1185">Reference proteome</keyword>
<gene>
    <name evidence="6" type="ORF">P5673_022160</name>
</gene>
<dbReference type="InterPro" id="IPR038545">
    <property type="entry name" value="Znf_DBF_sf"/>
</dbReference>
<protein>
    <submittedName>
        <fullName evidence="6">Protein DBF4-like protein A</fullName>
    </submittedName>
</protein>
<dbReference type="GO" id="GO:0043539">
    <property type="term" value="F:protein serine/threonine kinase activator activity"/>
    <property type="evidence" value="ECO:0007669"/>
    <property type="project" value="TreeGrafter"/>
</dbReference>
<dbReference type="AlphaFoldDB" id="A0AAD9Q711"/>
<dbReference type="GO" id="GO:1901987">
    <property type="term" value="P:regulation of cell cycle phase transition"/>
    <property type="evidence" value="ECO:0007669"/>
    <property type="project" value="TreeGrafter"/>
</dbReference>
<keyword evidence="2 4" id="KW-0863">Zinc-finger</keyword>
<evidence type="ECO:0000259" key="5">
    <source>
        <dbReference type="PROSITE" id="PS51265"/>
    </source>
</evidence>